<dbReference type="InterPro" id="IPR018060">
    <property type="entry name" value="HTH_AraC"/>
</dbReference>
<protein>
    <submittedName>
        <fullName evidence="4">Helix-turn-helix domain-containing protein</fullName>
    </submittedName>
</protein>
<accession>A0A7K1LKF3</accession>
<evidence type="ECO:0000313" key="4">
    <source>
        <dbReference type="EMBL" id="MUN55681.1"/>
    </source>
</evidence>
<evidence type="ECO:0000256" key="1">
    <source>
        <dbReference type="ARBA" id="ARBA00023015"/>
    </source>
</evidence>
<dbReference type="SMART" id="SM00342">
    <property type="entry name" value="HTH_ARAC"/>
    <property type="match status" value="1"/>
</dbReference>
<dbReference type="PANTHER" id="PTHR11019:SF199">
    <property type="entry name" value="HTH-TYPE TRANSCRIPTIONAL REGULATOR NIMR"/>
    <property type="match status" value="1"/>
</dbReference>
<dbReference type="Pfam" id="PF12833">
    <property type="entry name" value="HTH_18"/>
    <property type="match status" value="1"/>
</dbReference>
<sequence length="249" mass="27854">MPESRHVQKNPEQIQLLGHDEHTPAHAHDRGHVVYPSTGVLSMVTEDGSWVAPPNRAVWIPAGFVHQHRAHGSTDMRIAFMSESMAELLPRRPAVFALTPVAREAVVALTEPSSRSFEARDRLRRLIIDEFSAAPEQPLHLPESHDDRLLAATHLVGRDLEEPMTLADLGRRIGASERTLSRLFHQETGMSYRQWRIQLRVHRSLIMLTEGVSVVDTAVACGWSNPSGFIEAFVSLVGMTPGKYQQSLR</sequence>
<proteinExistence type="predicted"/>
<dbReference type="SUPFAM" id="SSF51182">
    <property type="entry name" value="RmlC-like cupins"/>
    <property type="match status" value="1"/>
</dbReference>
<dbReference type="RefSeq" id="WP_129315989.1">
    <property type="nucleotide sequence ID" value="NZ_WOGT01000007.1"/>
</dbReference>
<organism evidence="4 5">
    <name type="scientific">Rothia koreensis</name>
    <dbReference type="NCBI Taxonomy" id="592378"/>
    <lineage>
        <taxon>Bacteria</taxon>
        <taxon>Bacillati</taxon>
        <taxon>Actinomycetota</taxon>
        <taxon>Actinomycetes</taxon>
        <taxon>Micrococcales</taxon>
        <taxon>Micrococcaceae</taxon>
        <taxon>Rothia</taxon>
    </lineage>
</organism>
<reference evidence="4 5" key="1">
    <citation type="submission" date="2019-12" db="EMBL/GenBank/DDBJ databases">
        <authorList>
            <person name="Li J."/>
            <person name="Shi Y."/>
            <person name="Xu G."/>
            <person name="Xiao D."/>
            <person name="Ran X."/>
        </authorList>
    </citation>
    <scope>NUCLEOTIDE SEQUENCE [LARGE SCALE GENOMIC DNA]</scope>
    <source>
        <strain evidence="4 5">JCM 15915</strain>
    </source>
</reference>
<dbReference type="EMBL" id="WOGT01000007">
    <property type="protein sequence ID" value="MUN55681.1"/>
    <property type="molecule type" value="Genomic_DNA"/>
</dbReference>
<dbReference type="GO" id="GO:0003700">
    <property type="term" value="F:DNA-binding transcription factor activity"/>
    <property type="evidence" value="ECO:0007669"/>
    <property type="project" value="InterPro"/>
</dbReference>
<keyword evidence="5" id="KW-1185">Reference proteome</keyword>
<name>A0A7K1LKF3_9MICC</name>
<feature type="domain" description="HTH araC/xylS-type" evidence="3">
    <location>
        <begin position="150"/>
        <end position="247"/>
    </location>
</feature>
<dbReference type="InterPro" id="IPR014710">
    <property type="entry name" value="RmlC-like_jellyroll"/>
</dbReference>
<evidence type="ECO:0000313" key="5">
    <source>
        <dbReference type="Proteomes" id="UP000462152"/>
    </source>
</evidence>
<evidence type="ECO:0000256" key="2">
    <source>
        <dbReference type="ARBA" id="ARBA00023163"/>
    </source>
</evidence>
<dbReference type="InterPro" id="IPR011051">
    <property type="entry name" value="RmlC_Cupin_sf"/>
</dbReference>
<dbReference type="OrthoDB" id="2039152at2"/>
<evidence type="ECO:0000259" key="3">
    <source>
        <dbReference type="PROSITE" id="PS01124"/>
    </source>
</evidence>
<dbReference type="PANTHER" id="PTHR11019">
    <property type="entry name" value="HTH-TYPE TRANSCRIPTIONAL REGULATOR NIMR"/>
    <property type="match status" value="1"/>
</dbReference>
<dbReference type="SUPFAM" id="SSF46689">
    <property type="entry name" value="Homeodomain-like"/>
    <property type="match status" value="1"/>
</dbReference>
<dbReference type="AlphaFoldDB" id="A0A7K1LKF3"/>
<keyword evidence="2" id="KW-0804">Transcription</keyword>
<dbReference type="Gene3D" id="2.60.120.10">
    <property type="entry name" value="Jelly Rolls"/>
    <property type="match status" value="1"/>
</dbReference>
<dbReference type="CDD" id="cd06124">
    <property type="entry name" value="cupin_NimR-like_N"/>
    <property type="match status" value="1"/>
</dbReference>
<dbReference type="Gene3D" id="1.10.10.60">
    <property type="entry name" value="Homeodomain-like"/>
    <property type="match status" value="2"/>
</dbReference>
<gene>
    <name evidence="4" type="ORF">GMA10_10745</name>
</gene>
<keyword evidence="1" id="KW-0805">Transcription regulation</keyword>
<dbReference type="InterPro" id="IPR009057">
    <property type="entry name" value="Homeodomain-like_sf"/>
</dbReference>
<dbReference type="PROSITE" id="PS01124">
    <property type="entry name" value="HTH_ARAC_FAMILY_2"/>
    <property type="match status" value="1"/>
</dbReference>
<dbReference type="Proteomes" id="UP000462152">
    <property type="component" value="Unassembled WGS sequence"/>
</dbReference>
<comment type="caution">
    <text evidence="4">The sequence shown here is derived from an EMBL/GenBank/DDBJ whole genome shotgun (WGS) entry which is preliminary data.</text>
</comment>
<dbReference type="GO" id="GO:0043565">
    <property type="term" value="F:sequence-specific DNA binding"/>
    <property type="evidence" value="ECO:0007669"/>
    <property type="project" value="InterPro"/>
</dbReference>